<keyword evidence="5" id="KW-0762">Sugar transport</keyword>
<evidence type="ECO:0000256" key="15">
    <source>
        <dbReference type="SAM" id="SignalP"/>
    </source>
</evidence>
<keyword evidence="6" id="KW-0812">Transmembrane</keyword>
<accession>A0A7Y0BLX9</accession>
<evidence type="ECO:0000256" key="14">
    <source>
        <dbReference type="ARBA" id="ARBA00023288"/>
    </source>
</evidence>
<comment type="caution">
    <text evidence="18">The sequence shown here is derived from an EMBL/GenBank/DDBJ whole genome shotgun (WGS) entry which is preliminary data.</text>
</comment>
<proteinExistence type="inferred from homology"/>
<dbReference type="PANTHER" id="PTHR33619:SF3">
    <property type="entry name" value="POLYSACCHARIDE EXPORT PROTEIN GFCE-RELATED"/>
    <property type="match status" value="1"/>
</dbReference>
<keyword evidence="7 15" id="KW-0732">Signal</keyword>
<dbReference type="GO" id="GO:0015288">
    <property type="term" value="F:porin activity"/>
    <property type="evidence" value="ECO:0007669"/>
    <property type="project" value="UniProtKB-KW"/>
</dbReference>
<keyword evidence="9" id="KW-0406">Ion transport</keyword>
<evidence type="ECO:0000256" key="9">
    <source>
        <dbReference type="ARBA" id="ARBA00023065"/>
    </source>
</evidence>
<keyword evidence="19" id="KW-1185">Reference proteome</keyword>
<organism evidence="18 19">
    <name type="scientific">Novosphingobium olei</name>
    <dbReference type="NCBI Taxonomy" id="2728851"/>
    <lineage>
        <taxon>Bacteria</taxon>
        <taxon>Pseudomonadati</taxon>
        <taxon>Pseudomonadota</taxon>
        <taxon>Alphaproteobacteria</taxon>
        <taxon>Sphingomonadales</taxon>
        <taxon>Sphingomonadaceae</taxon>
        <taxon>Novosphingobium</taxon>
    </lineage>
</organism>
<keyword evidence="3" id="KW-0813">Transport</keyword>
<feature type="domain" description="SLBB" evidence="17">
    <location>
        <begin position="267"/>
        <end position="362"/>
    </location>
</feature>
<dbReference type="PANTHER" id="PTHR33619">
    <property type="entry name" value="POLYSACCHARIDE EXPORT PROTEIN GFCE-RELATED"/>
    <property type="match status" value="1"/>
</dbReference>
<evidence type="ECO:0000256" key="11">
    <source>
        <dbReference type="ARBA" id="ARBA00023136"/>
    </source>
</evidence>
<evidence type="ECO:0000256" key="10">
    <source>
        <dbReference type="ARBA" id="ARBA00023114"/>
    </source>
</evidence>
<evidence type="ECO:0000256" key="2">
    <source>
        <dbReference type="ARBA" id="ARBA00009450"/>
    </source>
</evidence>
<feature type="domain" description="SLBB" evidence="17">
    <location>
        <begin position="182"/>
        <end position="255"/>
    </location>
</feature>
<dbReference type="Pfam" id="PF22461">
    <property type="entry name" value="SLBB_2"/>
    <property type="match status" value="2"/>
</dbReference>
<keyword evidence="8" id="KW-0625">Polysaccharide transport</keyword>
<comment type="similarity">
    <text evidence="2">Belongs to the BexD/CtrA/VexA family.</text>
</comment>
<keyword evidence="4" id="KW-1134">Transmembrane beta strand</keyword>
<evidence type="ECO:0000256" key="4">
    <source>
        <dbReference type="ARBA" id="ARBA00022452"/>
    </source>
</evidence>
<dbReference type="AlphaFoldDB" id="A0A7Y0BLX9"/>
<feature type="chain" id="PRO_5030553088" evidence="15">
    <location>
        <begin position="24"/>
        <end position="392"/>
    </location>
</feature>
<sequence>MANRRWIRTAALLAIPTLLSSCASLGSSGPSGKSIRSVKTENAGITLVDLNEQVARQIVQNRQPQTFAQVFGDPMTNRYLIGRGDVLDIAIWEAPPAALFGSLSAGSALAATTPSVPSTSRSADIPQQMVDGTGQISVPFAGSITAAGRTPKQVAQDIVARLRGKAHDPQVIVRIASNQAANVTVVGEVNKSGLMPLTAKGERLLDAIASVGGVKQPVNKMTIQLSRNGIVASQPLANVISSPAENIPLQANDVVTALYQPYSFQALGAFNINAEVDFEATGLTLAQALGRIGGLQDNRADIKGVFIFRLEDPATLGGIVTPATRMTPDGKVPVIYRVDMSNPATFFVAQGFRIQNKDILYVSNAPLVDIQKFVSVISAMAFSIVSIGNAAN</sequence>
<dbReference type="GO" id="GO:0015159">
    <property type="term" value="F:polysaccharide transmembrane transporter activity"/>
    <property type="evidence" value="ECO:0007669"/>
    <property type="project" value="InterPro"/>
</dbReference>
<name>A0A7Y0BLX9_9SPHN</name>
<evidence type="ECO:0000313" key="18">
    <source>
        <dbReference type="EMBL" id="NML92251.1"/>
    </source>
</evidence>
<dbReference type="PROSITE" id="PS51257">
    <property type="entry name" value="PROKAR_LIPOPROTEIN"/>
    <property type="match status" value="1"/>
</dbReference>
<keyword evidence="14" id="KW-0449">Lipoprotein</keyword>
<gene>
    <name evidence="18" type="ORF">HHL27_01015</name>
</gene>
<evidence type="ECO:0000256" key="1">
    <source>
        <dbReference type="ARBA" id="ARBA00004571"/>
    </source>
</evidence>
<feature type="signal peptide" evidence="15">
    <location>
        <begin position="1"/>
        <end position="23"/>
    </location>
</feature>
<dbReference type="InterPro" id="IPR054765">
    <property type="entry name" value="SLBB_dom"/>
</dbReference>
<evidence type="ECO:0000259" key="17">
    <source>
        <dbReference type="Pfam" id="PF22461"/>
    </source>
</evidence>
<keyword evidence="10" id="KW-0626">Porin</keyword>
<evidence type="ECO:0000256" key="5">
    <source>
        <dbReference type="ARBA" id="ARBA00022597"/>
    </source>
</evidence>
<dbReference type="Gene3D" id="3.10.560.10">
    <property type="entry name" value="Outer membrane lipoprotein wza domain like"/>
    <property type="match status" value="2"/>
</dbReference>
<dbReference type="InterPro" id="IPR003715">
    <property type="entry name" value="Poly_export_N"/>
</dbReference>
<evidence type="ECO:0000256" key="6">
    <source>
        <dbReference type="ARBA" id="ARBA00022692"/>
    </source>
</evidence>
<evidence type="ECO:0000313" key="19">
    <source>
        <dbReference type="Proteomes" id="UP000583556"/>
    </source>
</evidence>
<dbReference type="Proteomes" id="UP000583556">
    <property type="component" value="Unassembled WGS sequence"/>
</dbReference>
<keyword evidence="11" id="KW-0472">Membrane</keyword>
<dbReference type="InterPro" id="IPR049712">
    <property type="entry name" value="Poly_export"/>
</dbReference>
<protein>
    <submittedName>
        <fullName evidence="18">Polysaccharide export protein</fullName>
    </submittedName>
</protein>
<evidence type="ECO:0000256" key="13">
    <source>
        <dbReference type="ARBA" id="ARBA00023237"/>
    </source>
</evidence>
<evidence type="ECO:0000256" key="12">
    <source>
        <dbReference type="ARBA" id="ARBA00023139"/>
    </source>
</evidence>
<dbReference type="GO" id="GO:0009279">
    <property type="term" value="C:cell outer membrane"/>
    <property type="evidence" value="ECO:0007669"/>
    <property type="project" value="UniProtKB-SubCell"/>
</dbReference>
<dbReference type="Gene3D" id="3.30.1950.10">
    <property type="entry name" value="wza like domain"/>
    <property type="match status" value="1"/>
</dbReference>
<keyword evidence="13" id="KW-0998">Cell outer membrane</keyword>
<dbReference type="Pfam" id="PF02563">
    <property type="entry name" value="Poly_export"/>
    <property type="match status" value="1"/>
</dbReference>
<evidence type="ECO:0000259" key="16">
    <source>
        <dbReference type="Pfam" id="PF02563"/>
    </source>
</evidence>
<dbReference type="GO" id="GO:0006811">
    <property type="term" value="P:monoatomic ion transport"/>
    <property type="evidence" value="ECO:0007669"/>
    <property type="project" value="UniProtKB-KW"/>
</dbReference>
<evidence type="ECO:0000256" key="8">
    <source>
        <dbReference type="ARBA" id="ARBA00023047"/>
    </source>
</evidence>
<keyword evidence="12" id="KW-0564">Palmitate</keyword>
<dbReference type="EMBL" id="JABBGM010000001">
    <property type="protein sequence ID" value="NML92251.1"/>
    <property type="molecule type" value="Genomic_DNA"/>
</dbReference>
<comment type="subcellular location">
    <subcellularLocation>
        <location evidence="1">Cell outer membrane</location>
        <topology evidence="1">Multi-pass membrane protein</topology>
    </subcellularLocation>
</comment>
<evidence type="ECO:0000256" key="7">
    <source>
        <dbReference type="ARBA" id="ARBA00022729"/>
    </source>
</evidence>
<dbReference type="GO" id="GO:0046930">
    <property type="term" value="C:pore complex"/>
    <property type="evidence" value="ECO:0007669"/>
    <property type="project" value="UniProtKB-KW"/>
</dbReference>
<evidence type="ECO:0000256" key="3">
    <source>
        <dbReference type="ARBA" id="ARBA00022448"/>
    </source>
</evidence>
<feature type="domain" description="Polysaccharide export protein N-terminal" evidence="16">
    <location>
        <begin position="76"/>
        <end position="175"/>
    </location>
</feature>
<reference evidence="18 19" key="1">
    <citation type="submission" date="2020-04" db="EMBL/GenBank/DDBJ databases">
        <title>Novosphingobium sp. TW-4 isolated from soil.</title>
        <authorList>
            <person name="Dahal R.H."/>
            <person name="Chaudhary D.K."/>
        </authorList>
    </citation>
    <scope>NUCLEOTIDE SEQUENCE [LARGE SCALE GENOMIC DNA]</scope>
    <source>
        <strain evidence="18 19">TW-4</strain>
    </source>
</reference>